<keyword evidence="2" id="KW-1185">Reference proteome</keyword>
<protein>
    <submittedName>
        <fullName evidence="1">Uncharacterized protein</fullName>
    </submittedName>
</protein>
<sequence>MSKVPICSSNFRGESQPRRTLKGLSTALVKSNTTKSQSRKCLSIILDAFFGSSVYWPHKSSNTATVLRSGENLVILGILSDGILLNVTSSRYYFGAFAKI</sequence>
<organism evidence="1 2">
    <name type="scientific">Diversispora epigaea</name>
    <dbReference type="NCBI Taxonomy" id="1348612"/>
    <lineage>
        <taxon>Eukaryota</taxon>
        <taxon>Fungi</taxon>
        <taxon>Fungi incertae sedis</taxon>
        <taxon>Mucoromycota</taxon>
        <taxon>Glomeromycotina</taxon>
        <taxon>Glomeromycetes</taxon>
        <taxon>Diversisporales</taxon>
        <taxon>Diversisporaceae</taxon>
        <taxon>Diversispora</taxon>
    </lineage>
</organism>
<comment type="caution">
    <text evidence="1">The sequence shown here is derived from an EMBL/GenBank/DDBJ whole genome shotgun (WGS) entry which is preliminary data.</text>
</comment>
<reference evidence="1 2" key="1">
    <citation type="submission" date="2018-08" db="EMBL/GenBank/DDBJ databases">
        <title>Genome and evolution of the arbuscular mycorrhizal fungus Diversispora epigaea (formerly Glomus versiforme) and its bacterial endosymbionts.</title>
        <authorList>
            <person name="Sun X."/>
            <person name="Fei Z."/>
            <person name="Harrison M."/>
        </authorList>
    </citation>
    <scope>NUCLEOTIDE SEQUENCE [LARGE SCALE GENOMIC DNA]</scope>
    <source>
        <strain evidence="1 2">IT104</strain>
    </source>
</reference>
<dbReference type="AlphaFoldDB" id="A0A397GUR3"/>
<evidence type="ECO:0000313" key="2">
    <source>
        <dbReference type="Proteomes" id="UP000266861"/>
    </source>
</evidence>
<dbReference type="EMBL" id="PQFF01000377">
    <property type="protein sequence ID" value="RHZ54535.1"/>
    <property type="molecule type" value="Genomic_DNA"/>
</dbReference>
<dbReference type="Proteomes" id="UP000266861">
    <property type="component" value="Unassembled WGS sequence"/>
</dbReference>
<accession>A0A397GUR3</accession>
<evidence type="ECO:0000313" key="1">
    <source>
        <dbReference type="EMBL" id="RHZ54535.1"/>
    </source>
</evidence>
<name>A0A397GUR3_9GLOM</name>
<proteinExistence type="predicted"/>
<gene>
    <name evidence="1" type="ORF">Glove_426g3</name>
</gene>